<keyword evidence="3 9" id="KW-0808">Transferase</keyword>
<evidence type="ECO:0000256" key="4">
    <source>
        <dbReference type="ARBA" id="ARBA00023055"/>
    </source>
</evidence>
<comment type="caution">
    <text evidence="9">The sequence shown here is derived from an EMBL/GenBank/DDBJ whole genome shotgun (WGS) entry which is preliminary data.</text>
</comment>
<protein>
    <recommendedName>
        <fullName evidence="1">propanoyl-CoA C-acyltransferase</fullName>
        <ecNumber evidence="1">2.3.1.176</ecNumber>
    </recommendedName>
    <alternativeName>
        <fullName evidence="6">Propanoyl-CoA C-acyltransferase</fullName>
    </alternativeName>
</protein>
<organism evidence="9">
    <name type="scientific">mine drainage metagenome</name>
    <dbReference type="NCBI Taxonomy" id="410659"/>
    <lineage>
        <taxon>unclassified sequences</taxon>
        <taxon>metagenomes</taxon>
        <taxon>ecological metagenomes</taxon>
    </lineage>
</organism>
<gene>
    <name evidence="9" type="ORF">B1B_00642</name>
</gene>
<keyword evidence="2" id="KW-0813">Transport</keyword>
<evidence type="ECO:0000259" key="7">
    <source>
        <dbReference type="Pfam" id="PF00108"/>
    </source>
</evidence>
<dbReference type="GO" id="GO:0006869">
    <property type="term" value="P:lipid transport"/>
    <property type="evidence" value="ECO:0007669"/>
    <property type="project" value="UniProtKB-KW"/>
</dbReference>
<reference evidence="9" key="1">
    <citation type="submission" date="2013-08" db="EMBL/GenBank/DDBJ databases">
        <authorList>
            <person name="Mendez C."/>
            <person name="Richter M."/>
            <person name="Ferrer M."/>
            <person name="Sanchez J."/>
        </authorList>
    </citation>
    <scope>NUCLEOTIDE SEQUENCE</scope>
</reference>
<dbReference type="Pfam" id="PF22691">
    <property type="entry name" value="Thiolase_C_1"/>
    <property type="match status" value="1"/>
</dbReference>
<evidence type="ECO:0000259" key="8">
    <source>
        <dbReference type="Pfam" id="PF22691"/>
    </source>
</evidence>
<dbReference type="PANTHER" id="PTHR42870">
    <property type="entry name" value="ACETYL-COA C-ACETYLTRANSFERASE"/>
    <property type="match status" value="1"/>
</dbReference>
<keyword evidence="4" id="KW-0445">Lipid transport</keyword>
<dbReference type="Pfam" id="PF00108">
    <property type="entry name" value="Thiolase_N"/>
    <property type="match status" value="1"/>
</dbReference>
<name>T1DAX8_9ZZZZ</name>
<dbReference type="AlphaFoldDB" id="T1DAX8"/>
<reference evidence="9" key="2">
    <citation type="journal article" date="2014" name="ISME J.">
        <title>Microbial stratification in low pH oxic and suboxic macroscopic growths along an acid mine drainage.</title>
        <authorList>
            <person name="Mendez-Garcia C."/>
            <person name="Mesa V."/>
            <person name="Sprenger R.R."/>
            <person name="Richter M."/>
            <person name="Diez M.S."/>
            <person name="Solano J."/>
            <person name="Bargiela R."/>
            <person name="Golyshina O.V."/>
            <person name="Manteca A."/>
            <person name="Ramos J.L."/>
            <person name="Gallego J.R."/>
            <person name="Llorente I."/>
            <person name="Martins Dos Santos V.A."/>
            <person name="Jensen O.N."/>
            <person name="Pelaez A.I."/>
            <person name="Sanchez J."/>
            <person name="Ferrer M."/>
        </authorList>
    </citation>
    <scope>NUCLEOTIDE SEQUENCE</scope>
</reference>
<feature type="domain" description="Thiolase N-terminal" evidence="7">
    <location>
        <begin position="32"/>
        <end position="177"/>
    </location>
</feature>
<dbReference type="Gene3D" id="3.40.47.10">
    <property type="match status" value="1"/>
</dbReference>
<dbReference type="PANTHER" id="PTHR42870:SF1">
    <property type="entry name" value="NON-SPECIFIC LIPID-TRANSFER PROTEIN-LIKE 2"/>
    <property type="match status" value="1"/>
</dbReference>
<evidence type="ECO:0000313" key="9">
    <source>
        <dbReference type="EMBL" id="EQD78579.1"/>
    </source>
</evidence>
<dbReference type="InterPro" id="IPR055140">
    <property type="entry name" value="Thiolase_C_2"/>
</dbReference>
<dbReference type="InterPro" id="IPR020613">
    <property type="entry name" value="Thiolase_CS"/>
</dbReference>
<sequence>MQQPVTGKFGRLEKDLFEMSMESAHSLVKKYGDTIDLVMFANAFGGEYSGETGLNNRISSALFDDPVPSIRIENTSSSGATAIHVARSLVDSGSAHSILIIGSEKMTSVNTRKSSAIIASLLDPLERSAGLTLPSLAGFLANMYMRKYGASRESIAQVSVKNHRNAIHNENAHHMKSVSLSNVLASKTIASPLRLFEFCPISDGSVSLLISGDEDAASMSGKGIRIAGSAMSSGLTQISMREDILRLEVIERSSSAAMEQAGIAPKDIDFAELHDMASILEIVEAEAIGLFPRGSAWKEVLDGSMDPDGIMPVNVSGGLLARGHPIAATGLAQAHEAYVQLTGSAGPRQLKDPHYGLSVNMAGFGNSATCIAYEAN</sequence>
<dbReference type="InterPro" id="IPR002155">
    <property type="entry name" value="Thiolase"/>
</dbReference>
<dbReference type="EMBL" id="AUZY01000484">
    <property type="protein sequence ID" value="EQD78579.1"/>
    <property type="molecule type" value="Genomic_DNA"/>
</dbReference>
<evidence type="ECO:0000256" key="1">
    <source>
        <dbReference type="ARBA" id="ARBA00012352"/>
    </source>
</evidence>
<evidence type="ECO:0000256" key="5">
    <source>
        <dbReference type="ARBA" id="ARBA00023121"/>
    </source>
</evidence>
<evidence type="ECO:0000256" key="3">
    <source>
        <dbReference type="ARBA" id="ARBA00022679"/>
    </source>
</evidence>
<dbReference type="CDD" id="cd00829">
    <property type="entry name" value="SCP-x_thiolase"/>
    <property type="match status" value="1"/>
</dbReference>
<accession>T1DAX8</accession>
<dbReference type="PROSITE" id="PS00737">
    <property type="entry name" value="THIOLASE_2"/>
    <property type="match status" value="1"/>
</dbReference>
<dbReference type="SUPFAM" id="SSF53901">
    <property type="entry name" value="Thiolase-like"/>
    <property type="match status" value="1"/>
</dbReference>
<evidence type="ECO:0000256" key="2">
    <source>
        <dbReference type="ARBA" id="ARBA00022448"/>
    </source>
</evidence>
<proteinExistence type="predicted"/>
<keyword evidence="5" id="KW-0446">Lipid-binding</keyword>
<dbReference type="EC" id="2.3.1.176" evidence="1"/>
<dbReference type="GO" id="GO:0016747">
    <property type="term" value="F:acyltransferase activity, transferring groups other than amino-acyl groups"/>
    <property type="evidence" value="ECO:0007669"/>
    <property type="project" value="InterPro"/>
</dbReference>
<dbReference type="PIRSF" id="PIRSF000429">
    <property type="entry name" value="Ac-CoA_Ac_transf"/>
    <property type="match status" value="1"/>
</dbReference>
<evidence type="ECO:0000256" key="6">
    <source>
        <dbReference type="ARBA" id="ARBA00032316"/>
    </source>
</evidence>
<dbReference type="InterPro" id="IPR016039">
    <property type="entry name" value="Thiolase-like"/>
</dbReference>
<feature type="domain" description="Thiolase C-terminal" evidence="8">
    <location>
        <begin position="236"/>
        <end position="371"/>
    </location>
</feature>
<dbReference type="GO" id="GO:0008289">
    <property type="term" value="F:lipid binding"/>
    <property type="evidence" value="ECO:0007669"/>
    <property type="project" value="UniProtKB-KW"/>
</dbReference>
<dbReference type="InterPro" id="IPR020616">
    <property type="entry name" value="Thiolase_N"/>
</dbReference>
<keyword evidence="9" id="KW-0012">Acyltransferase</keyword>